<evidence type="ECO:0000259" key="7">
    <source>
        <dbReference type="Pfam" id="PF08801"/>
    </source>
</evidence>
<dbReference type="Pfam" id="PF08801">
    <property type="entry name" value="Nucleoporin_N"/>
    <property type="match status" value="1"/>
</dbReference>
<sequence length="1346" mass="153903">MKDQALYGKETSNAPPISTTPALSLIGQSISISIDKDNNTPVLNEMLSRYAIDNYNFEPERSLGAFSRFEKSNIYNIPDRIFQEYRSLDCITNMGMFPELQKAWLTIDDKLIIWNYQASAHEEDFYTIDAFKNTILTVQLVKPKPKVFVDSVNYLLLVSTSMDIHILAVQHSANKLEIADTKMSVPTQGLIVNKFITFDYTNEIFFTGIGNGENIWKLSYSNSDEWFQRNCFKECLTKSGLSSVVPTYNILQKIPGLNILANDPTNSPKSEVIVQLQIDQERRILYTLSSKSTIRAYRLKIVEGKAVLGNELIKRPYNILKDLATTTINFQSPLLRKDALKIVNIFTVKKNESDNLFLVAVTDTGCRLYINGSTIYDRLTLTTSDVKFPPPDEKFYEKVESLRKQKLQEEQDFLNSGDIQPRSKSVQKQPVNTGITPQDLKQAQESSTLLKDLKTSLIVSPGIFVCYNQDKLYTSVPDYGVLKNSFQYIEDFELADKFDSIRSIVQLTPSFHATDKPKGYSNEFATQYSKSPLEIAVLTNTGIHVYRYRTPDLILEDSLDEATFNKFSDKYGTKEACSTALYLACKYGQSDSFKQLATKFFISGGKNSKLNKNLQPIVDNVELSDRFYALILLISRLVRDFWDKEVFKLEPTVKLMKNGFIANESLKTLANPKVLLSSPSITKQDLEYFLCSLLIIINFFEKNEKIIPGLSGPNYQFDSSVKTKESEICFQAEHIGFTAILKFLNSMKEGLSFLATLYDDDETTNKGFQDVMSYLTLQSQADLSYLTFSEFFTSDDPYVSKLIKEILSSVINRSIVSGNSVELVASTLQEKCGSFCSTGDVLIFKAIESLKKAKEFDNSNDSDMKNKHLKAATQLLEKTSESLSFETITDAVNVMLQLEYYSGAISFLLNVAKSLDQTQLAMQYIMDGQASLLAEDPKKKAYEQRSQLYQLVFQILVDIDEKAILSLEQASNNSNIITHYSQLRDLSYEVCFQYQDKVFHYEFYKWFIKNGVGEKLLDIETPYVLEFLKDYSPKDFEMAKLLWVYYSRRENYYEAAKVLLELATSDFDLDLANRIQYLSRANSFCNCVCPPNLRQEMALLAPQIIDLMAVSNLQDELLLTIVNDSRITELAKQKAVGELNNTILSMSDLFNDFIDPLGYYELSLIAFKVSDHRNSEDILMKWESLLDSWYFMHQKKQDSSNEPFYSDLTNRFILIASRLSSTESLFPIIEIFQLLAKYIYSDEFSDNSSQRPSSSGLIIDTLIRSGVSYAKLYYNLRELIESATYEVFKDYTKVLNSEMCYLIKFWYKNDKRLRDVIGNDEIRDLNNYSTDSDPIFNYIKATGNPL</sequence>
<dbReference type="InterPro" id="IPR004870">
    <property type="entry name" value="Nucleoporin_Nup155"/>
</dbReference>
<feature type="domain" description="Nucleoporin Nup133/Nup155-like C-terminal" evidence="6">
    <location>
        <begin position="624"/>
        <end position="1339"/>
    </location>
</feature>
<protein>
    <recommendedName>
        <fullName evidence="10">Nucleoporin Nup133/Nup155-like N-terminal domain-containing protein</fullName>
    </recommendedName>
</protein>
<dbReference type="GO" id="GO:0006606">
    <property type="term" value="P:protein import into nucleus"/>
    <property type="evidence" value="ECO:0007669"/>
    <property type="project" value="TreeGrafter"/>
</dbReference>
<dbReference type="PANTHER" id="PTHR10350">
    <property type="entry name" value="NUCLEAR PORE COMPLEX PROTEIN NUP155"/>
    <property type="match status" value="1"/>
</dbReference>
<evidence type="ECO:0008006" key="10">
    <source>
        <dbReference type="Google" id="ProtNLM"/>
    </source>
</evidence>
<comment type="subcellular location">
    <subcellularLocation>
        <location evidence="1">Nucleus</location>
    </subcellularLocation>
</comment>
<dbReference type="GO" id="GO:0017056">
    <property type="term" value="F:structural constituent of nuclear pore"/>
    <property type="evidence" value="ECO:0007669"/>
    <property type="project" value="InterPro"/>
</dbReference>
<evidence type="ECO:0000313" key="8">
    <source>
        <dbReference type="EMBL" id="ODV86221.1"/>
    </source>
</evidence>
<organism evidence="8 9">
    <name type="scientific">[Candida] arabinofermentans NRRL YB-2248</name>
    <dbReference type="NCBI Taxonomy" id="983967"/>
    <lineage>
        <taxon>Eukaryota</taxon>
        <taxon>Fungi</taxon>
        <taxon>Dikarya</taxon>
        <taxon>Ascomycota</taxon>
        <taxon>Saccharomycotina</taxon>
        <taxon>Pichiomycetes</taxon>
        <taxon>Pichiales</taxon>
        <taxon>Pichiaceae</taxon>
        <taxon>Ogataea</taxon>
        <taxon>Ogataea/Candida clade</taxon>
    </lineage>
</organism>
<accession>A0A1E4T3C0</accession>
<feature type="region of interest" description="Disordered" evidence="5">
    <location>
        <begin position="413"/>
        <end position="438"/>
    </location>
</feature>
<name>A0A1E4T3C0_9ASCO</name>
<proteinExistence type="inferred from homology"/>
<dbReference type="Proteomes" id="UP000094801">
    <property type="component" value="Unassembled WGS sequence"/>
</dbReference>
<gene>
    <name evidence="8" type="ORF">CANARDRAFT_231688</name>
</gene>
<dbReference type="GO" id="GO:0036228">
    <property type="term" value="P:protein localization to nuclear inner membrane"/>
    <property type="evidence" value="ECO:0007669"/>
    <property type="project" value="TreeGrafter"/>
</dbReference>
<dbReference type="FunFam" id="1.25.40.440:FF:000001">
    <property type="entry name" value="Nuclear pore complex subunit"/>
    <property type="match status" value="1"/>
</dbReference>
<dbReference type="GO" id="GO:0044611">
    <property type="term" value="C:nuclear pore inner ring"/>
    <property type="evidence" value="ECO:0007669"/>
    <property type="project" value="TreeGrafter"/>
</dbReference>
<keyword evidence="9" id="KW-1185">Reference proteome</keyword>
<feature type="domain" description="Nucleoporin Nup133/Nup155-like N-terminal" evidence="7">
    <location>
        <begin position="66"/>
        <end position="544"/>
    </location>
</feature>
<evidence type="ECO:0000256" key="2">
    <source>
        <dbReference type="ARBA" id="ARBA00007373"/>
    </source>
</evidence>
<dbReference type="Gene3D" id="1.25.40.440">
    <property type="entry name" value="Nucleoporin, helical domain, central subdomain"/>
    <property type="match status" value="1"/>
</dbReference>
<evidence type="ECO:0000256" key="5">
    <source>
        <dbReference type="SAM" id="MobiDB-lite"/>
    </source>
</evidence>
<dbReference type="Gene3D" id="1.10.167.20">
    <property type="match status" value="1"/>
</dbReference>
<dbReference type="OrthoDB" id="338970at2759"/>
<dbReference type="STRING" id="983967.A0A1E4T3C0"/>
<dbReference type="PANTHER" id="PTHR10350:SF6">
    <property type="entry name" value="NUCLEAR PORE COMPLEX PROTEIN NUP155"/>
    <property type="match status" value="1"/>
</dbReference>
<dbReference type="Pfam" id="PF03177">
    <property type="entry name" value="Nucleoporin_C"/>
    <property type="match status" value="1"/>
</dbReference>
<dbReference type="GO" id="GO:0006405">
    <property type="term" value="P:RNA export from nucleus"/>
    <property type="evidence" value="ECO:0007669"/>
    <property type="project" value="TreeGrafter"/>
</dbReference>
<comment type="similarity">
    <text evidence="2">Belongs to the non-repetitive/WGA-negative nucleoporin family.</text>
</comment>
<keyword evidence="3" id="KW-0813">Transport</keyword>
<dbReference type="GO" id="GO:0000972">
    <property type="term" value="P:transcription-dependent tethering of RNA polymerase II gene DNA at nuclear periphery"/>
    <property type="evidence" value="ECO:0007669"/>
    <property type="project" value="TreeGrafter"/>
</dbReference>
<evidence type="ECO:0000256" key="3">
    <source>
        <dbReference type="ARBA" id="ARBA00022448"/>
    </source>
</evidence>
<dbReference type="Gene3D" id="1.20.120.1050">
    <property type="match status" value="1"/>
</dbReference>
<dbReference type="EMBL" id="KV453850">
    <property type="protein sequence ID" value="ODV86221.1"/>
    <property type="molecule type" value="Genomic_DNA"/>
</dbReference>
<dbReference type="Gene3D" id="1.25.40.450">
    <property type="entry name" value="Nucleoporin, helical domain, N-terminal subdomain"/>
    <property type="match status" value="1"/>
</dbReference>
<dbReference type="Gene3D" id="1.20.58.1780">
    <property type="match status" value="1"/>
</dbReference>
<reference evidence="9" key="1">
    <citation type="submission" date="2016-04" db="EMBL/GenBank/DDBJ databases">
        <title>Comparative genomics of biotechnologically important yeasts.</title>
        <authorList>
            <consortium name="DOE Joint Genome Institute"/>
            <person name="Riley R."/>
            <person name="Haridas S."/>
            <person name="Wolfe K.H."/>
            <person name="Lopes M.R."/>
            <person name="Hittinger C.T."/>
            <person name="Goker M."/>
            <person name="Salamov A."/>
            <person name="Wisecaver J."/>
            <person name="Long T.M."/>
            <person name="Aerts A.L."/>
            <person name="Barry K."/>
            <person name="Choi C."/>
            <person name="Clum A."/>
            <person name="Coughlan A.Y."/>
            <person name="Deshpande S."/>
            <person name="Douglass A.P."/>
            <person name="Hanson S.J."/>
            <person name="Klenk H.-P."/>
            <person name="Labutti K."/>
            <person name="Lapidus A."/>
            <person name="Lindquist E."/>
            <person name="Lipzen A."/>
            <person name="Meier-Kolthoff J.P."/>
            <person name="Ohm R.A."/>
            <person name="Otillar R.P."/>
            <person name="Pangilinan J."/>
            <person name="Peng Y."/>
            <person name="Rokas A."/>
            <person name="Rosa C.A."/>
            <person name="Scheuner C."/>
            <person name="Sibirny A.A."/>
            <person name="Slot J.C."/>
            <person name="Stielow J.B."/>
            <person name="Sun H."/>
            <person name="Kurtzman C.P."/>
            <person name="Blackwell M."/>
            <person name="Grigoriev I.V."/>
            <person name="Jeffries T.W."/>
        </authorList>
    </citation>
    <scope>NUCLEOTIDE SEQUENCE [LARGE SCALE GENOMIC DNA]</scope>
    <source>
        <strain evidence="9">NRRL YB-2248</strain>
    </source>
</reference>
<evidence type="ECO:0000256" key="1">
    <source>
        <dbReference type="ARBA" id="ARBA00004123"/>
    </source>
</evidence>
<dbReference type="InterPro" id="IPR007187">
    <property type="entry name" value="Nucleoporin_Nup133/Nup155_C"/>
</dbReference>
<evidence type="ECO:0000259" key="6">
    <source>
        <dbReference type="Pfam" id="PF03177"/>
    </source>
</evidence>
<evidence type="ECO:0000313" key="9">
    <source>
        <dbReference type="Proteomes" id="UP000094801"/>
    </source>
</evidence>
<dbReference type="InterPro" id="IPR042537">
    <property type="entry name" value="Nucleoporin_Nup155_C_2"/>
</dbReference>
<dbReference type="InterPro" id="IPR014908">
    <property type="entry name" value="Nucleoporin_Nup133/Nup155_N"/>
</dbReference>
<dbReference type="InterPro" id="IPR042533">
    <property type="entry name" value="Nucleoporin_Nup155_C_1"/>
</dbReference>
<evidence type="ECO:0000256" key="4">
    <source>
        <dbReference type="ARBA" id="ARBA00023242"/>
    </source>
</evidence>
<keyword evidence="4" id="KW-0539">Nucleus</keyword>